<organism evidence="2 3">
    <name type="scientific">Suillus placidus</name>
    <dbReference type="NCBI Taxonomy" id="48579"/>
    <lineage>
        <taxon>Eukaryota</taxon>
        <taxon>Fungi</taxon>
        <taxon>Dikarya</taxon>
        <taxon>Basidiomycota</taxon>
        <taxon>Agaricomycotina</taxon>
        <taxon>Agaricomycetes</taxon>
        <taxon>Agaricomycetidae</taxon>
        <taxon>Boletales</taxon>
        <taxon>Suillineae</taxon>
        <taxon>Suillaceae</taxon>
        <taxon>Suillus</taxon>
    </lineage>
</organism>
<dbReference type="Proteomes" id="UP000714275">
    <property type="component" value="Unassembled WGS sequence"/>
</dbReference>
<dbReference type="OrthoDB" id="5597211at2759"/>
<dbReference type="AlphaFoldDB" id="A0A9P7D5Z5"/>
<protein>
    <submittedName>
        <fullName evidence="2">Uncharacterized protein</fullName>
    </submittedName>
</protein>
<feature type="compositionally biased region" description="Basic and acidic residues" evidence="1">
    <location>
        <begin position="149"/>
        <end position="163"/>
    </location>
</feature>
<proteinExistence type="predicted"/>
<evidence type="ECO:0000313" key="3">
    <source>
        <dbReference type="Proteomes" id="UP000714275"/>
    </source>
</evidence>
<evidence type="ECO:0000256" key="1">
    <source>
        <dbReference type="SAM" id="MobiDB-lite"/>
    </source>
</evidence>
<accession>A0A9P7D5Z5</accession>
<keyword evidence="3" id="KW-1185">Reference proteome</keyword>
<name>A0A9P7D5Z5_9AGAM</name>
<feature type="region of interest" description="Disordered" evidence="1">
    <location>
        <begin position="132"/>
        <end position="163"/>
    </location>
</feature>
<sequence>MLPCRPSPSKCTSLTFVIKRHISRAASKHHVRMRALVSLYHQCDTFVTPENLSQKIDEAFVPQTNSVNLTSNFDKRSFAELKRLVAEREEEPRHFFGKGSKLSPTGLRVALASSSPNNDQQRTTRAMEALVGVSRDRKPSWTAVQENAPKIEKQLQEDQRQDV</sequence>
<comment type="caution">
    <text evidence="2">The sequence shown here is derived from an EMBL/GenBank/DDBJ whole genome shotgun (WGS) entry which is preliminary data.</text>
</comment>
<dbReference type="EMBL" id="JABBWD010000009">
    <property type="protein sequence ID" value="KAG1780242.1"/>
    <property type="molecule type" value="Genomic_DNA"/>
</dbReference>
<gene>
    <name evidence="2" type="ORF">EV702DRAFT_769352</name>
</gene>
<reference evidence="2" key="1">
    <citation type="journal article" date="2020" name="New Phytol.">
        <title>Comparative genomics reveals dynamic genome evolution in host specialist ectomycorrhizal fungi.</title>
        <authorList>
            <person name="Lofgren L.A."/>
            <person name="Nguyen N.H."/>
            <person name="Vilgalys R."/>
            <person name="Ruytinx J."/>
            <person name="Liao H.L."/>
            <person name="Branco S."/>
            <person name="Kuo A."/>
            <person name="LaButti K."/>
            <person name="Lipzen A."/>
            <person name="Andreopoulos W."/>
            <person name="Pangilinan J."/>
            <person name="Riley R."/>
            <person name="Hundley H."/>
            <person name="Na H."/>
            <person name="Barry K."/>
            <person name="Grigoriev I.V."/>
            <person name="Stajich J.E."/>
            <person name="Kennedy P.G."/>
        </authorList>
    </citation>
    <scope>NUCLEOTIDE SEQUENCE</scope>
    <source>
        <strain evidence="2">DOB743</strain>
    </source>
</reference>
<evidence type="ECO:0000313" key="2">
    <source>
        <dbReference type="EMBL" id="KAG1780242.1"/>
    </source>
</evidence>